<accession>A0AAD8E1C7</accession>
<gene>
    <name evidence="1" type="ORF">L9F63_009085</name>
</gene>
<keyword evidence="2" id="KW-1185">Reference proteome</keyword>
<dbReference type="AlphaFoldDB" id="A0AAD8E1C7"/>
<reference evidence="1" key="1">
    <citation type="journal article" date="2023" name="IScience">
        <title>Live-bearing cockroach genome reveals convergent evolutionary mechanisms linked to viviparity in insects and beyond.</title>
        <authorList>
            <person name="Fouks B."/>
            <person name="Harrison M.C."/>
            <person name="Mikhailova A.A."/>
            <person name="Marchal E."/>
            <person name="English S."/>
            <person name="Carruthers M."/>
            <person name="Jennings E.C."/>
            <person name="Chiamaka E.L."/>
            <person name="Frigard R.A."/>
            <person name="Pippel M."/>
            <person name="Attardo G.M."/>
            <person name="Benoit J.B."/>
            <person name="Bornberg-Bauer E."/>
            <person name="Tobe S.S."/>
        </authorList>
    </citation>
    <scope>NUCLEOTIDE SEQUENCE</scope>
    <source>
        <strain evidence="1">Stay&amp;Tobe</strain>
    </source>
</reference>
<protein>
    <submittedName>
        <fullName evidence="1">Uncharacterized protein</fullName>
    </submittedName>
</protein>
<dbReference type="Proteomes" id="UP001233999">
    <property type="component" value="Unassembled WGS sequence"/>
</dbReference>
<evidence type="ECO:0000313" key="2">
    <source>
        <dbReference type="Proteomes" id="UP001233999"/>
    </source>
</evidence>
<dbReference type="EMBL" id="JASPKZ010010696">
    <property type="protein sequence ID" value="KAJ9573521.1"/>
    <property type="molecule type" value="Genomic_DNA"/>
</dbReference>
<organism evidence="1 2">
    <name type="scientific">Diploptera punctata</name>
    <name type="common">Pacific beetle cockroach</name>
    <dbReference type="NCBI Taxonomy" id="6984"/>
    <lineage>
        <taxon>Eukaryota</taxon>
        <taxon>Metazoa</taxon>
        <taxon>Ecdysozoa</taxon>
        <taxon>Arthropoda</taxon>
        <taxon>Hexapoda</taxon>
        <taxon>Insecta</taxon>
        <taxon>Pterygota</taxon>
        <taxon>Neoptera</taxon>
        <taxon>Polyneoptera</taxon>
        <taxon>Dictyoptera</taxon>
        <taxon>Blattodea</taxon>
        <taxon>Blaberoidea</taxon>
        <taxon>Blaberidae</taxon>
        <taxon>Diplopterinae</taxon>
        <taxon>Diploptera</taxon>
    </lineage>
</organism>
<comment type="caution">
    <text evidence="1">The sequence shown here is derived from an EMBL/GenBank/DDBJ whole genome shotgun (WGS) entry which is preliminary data.</text>
</comment>
<proteinExistence type="predicted"/>
<feature type="non-terminal residue" evidence="1">
    <location>
        <position position="1"/>
    </location>
</feature>
<sequence>MIFILQHLVSHGISLLKLSLSKLKVWTCWPVLLPGALYAAGAGRPSNNILQYRFKLLAHCLLYITSIVRQSVFWFVYSKEKEPASVSWCKKESKKSLNKYM</sequence>
<reference evidence="1" key="2">
    <citation type="submission" date="2023-05" db="EMBL/GenBank/DDBJ databases">
        <authorList>
            <person name="Fouks B."/>
        </authorList>
    </citation>
    <scope>NUCLEOTIDE SEQUENCE</scope>
    <source>
        <strain evidence="1">Stay&amp;Tobe</strain>
        <tissue evidence="1">Testes</tissue>
    </source>
</reference>
<name>A0AAD8E1C7_DIPPU</name>
<evidence type="ECO:0000313" key="1">
    <source>
        <dbReference type="EMBL" id="KAJ9573521.1"/>
    </source>
</evidence>